<keyword evidence="3" id="KW-1185">Reference proteome</keyword>
<evidence type="ECO:0000313" key="3">
    <source>
        <dbReference type="Proteomes" id="UP001216390"/>
    </source>
</evidence>
<dbReference type="SUPFAM" id="SSF48371">
    <property type="entry name" value="ARM repeat"/>
    <property type="match status" value="1"/>
</dbReference>
<accession>A0AAE9YE71</accession>
<organism evidence="2 3">
    <name type="scientific">Iamia majanohamensis</name>
    <dbReference type="NCBI Taxonomy" id="467976"/>
    <lineage>
        <taxon>Bacteria</taxon>
        <taxon>Bacillati</taxon>
        <taxon>Actinomycetota</taxon>
        <taxon>Acidimicrobiia</taxon>
        <taxon>Acidimicrobiales</taxon>
        <taxon>Iamiaceae</taxon>
        <taxon>Iamia</taxon>
    </lineage>
</organism>
<dbReference type="RefSeq" id="WP_272735760.1">
    <property type="nucleotide sequence ID" value="NZ_CP116942.1"/>
</dbReference>
<dbReference type="KEGG" id="ima:PO878_17170"/>
<dbReference type="EMBL" id="CP116942">
    <property type="protein sequence ID" value="WCO66236.1"/>
    <property type="molecule type" value="Genomic_DNA"/>
</dbReference>
<evidence type="ECO:0000313" key="2">
    <source>
        <dbReference type="EMBL" id="WCO66236.1"/>
    </source>
</evidence>
<name>A0AAE9YE71_9ACTN</name>
<protein>
    <submittedName>
        <fullName evidence="2">Uncharacterized protein</fullName>
    </submittedName>
</protein>
<dbReference type="Proteomes" id="UP001216390">
    <property type="component" value="Chromosome"/>
</dbReference>
<dbReference type="InterPro" id="IPR016024">
    <property type="entry name" value="ARM-type_fold"/>
</dbReference>
<reference evidence="2" key="1">
    <citation type="submission" date="2023-01" db="EMBL/GenBank/DDBJ databases">
        <title>The diversity of Class Acidimicrobiia in South China Sea sediment environments and the proposal of Iamia marina sp. nov., a novel species of the genus Iamia.</title>
        <authorList>
            <person name="He Y."/>
            <person name="Tian X."/>
        </authorList>
    </citation>
    <scope>NUCLEOTIDE SEQUENCE</scope>
    <source>
        <strain evidence="2">DSM 19957</strain>
    </source>
</reference>
<feature type="region of interest" description="Disordered" evidence="1">
    <location>
        <begin position="9"/>
        <end position="46"/>
    </location>
</feature>
<gene>
    <name evidence="2" type="ORF">PO878_17170</name>
</gene>
<dbReference type="AlphaFoldDB" id="A0AAE9YE71"/>
<sequence length="1124" mass="120725">MKRDDFAVIFSSRDPTRDGGAPRFDAPNFKGVAETDKQRSQDLRDADDAGLVQLPLSELTRRLPSAPVLPPLQNPAVLPLSALEPEVFERLVAEMISRRDNRGVQFYGRRGQAQFGLDVVETEVSKERAVYQVRRYEVFAAADLRNAVADYAGPPHSQSPDKAGTRPFSPKRFVVVTSAGIDRDTATVEALARLQDEYEGDLTIEAWGAERLSRDLRDAPRLVFAVFGPEWARAFCGFTPSPTPTPAPSPYGLVAPPTEVLGLNAMLGDAESSASEDPGRSIRIVGTVAGELAKAGFPVHAEEMRLRQADLAAAHRLLPQAFDIRFKVGIRRVVRRSEYAIGKLRQDVEATAGAVDEIAVAKASVLGAIADWYEGPSDLSTVVLHLETIGAASSEADPDPALAVLCCLVLEQTPLDGYDADATGDEAADAVLLARLQTLAEGLSSVDPVLRARLRCAVVDARLGGASTPETVEEMYGPIVADAAAGRLLHAKGLCLARAARQHARHGSDDRAESLWRQAVLASSEDGYYGDAQGALLCVQRVRWEAADVAAVAGIEVGGMPNSRTILEGPHDHIRDTLARLHDGRLPDAFGDSRRALHEASVAGILVREDQARKLFAEVLVASDQPQEAVRHLALAGTGKRAEAVARGAPRLAEVLDLLTDDRRSVRAAAIRVVGAQAKLVTDRDVPIVVGQLVEQAEGVWTSRWIDPHPEHEALKALAAFGGHIPSSAVDDIIAMAEPGADQETRVDDEVGAVLVQTFWAVEDRRDDLAQMIGRMLARPTAPTRLWGLVAGIPELARAPLLPIVRERAHLGVKDALEVLLSWDDLEATADAARHVRRRAGALLREEVGVERPMQWIGTAEGEAASGLVDLARSVRAPNTDNELLPDDRPPDDVDRVAAGPIRELVNAVAGHLVAMADDEHRGADARAQCLRALRALVPVLAPSTAGQIVEPLVALHSDPRLTADDDLILGMDVPLSRFRMNGGGRNLAPLALAVAAEAWDQWRDDDESAASAAAPIAVAAASLLYSQDDQHRRLGASALAAVAVNSDKGYFHALLLHPDEHVRAIGVGRAPLPLVPVEAMAGDRSPVVRRRLAQRHSELTGDVQIRLQSDVDASVRWAATRRA</sequence>
<feature type="compositionally biased region" description="Basic and acidic residues" evidence="1">
    <location>
        <begin position="33"/>
        <end position="46"/>
    </location>
</feature>
<evidence type="ECO:0000256" key="1">
    <source>
        <dbReference type="SAM" id="MobiDB-lite"/>
    </source>
</evidence>
<proteinExistence type="predicted"/>